<feature type="region of interest" description="Disordered" evidence="1">
    <location>
        <begin position="46"/>
        <end position="118"/>
    </location>
</feature>
<name>A0A232M0J5_9EURO</name>
<evidence type="ECO:0000313" key="3">
    <source>
        <dbReference type="Proteomes" id="UP000243515"/>
    </source>
</evidence>
<dbReference type="OrthoDB" id="3886346at2759"/>
<feature type="region of interest" description="Disordered" evidence="1">
    <location>
        <begin position="258"/>
        <end position="335"/>
    </location>
</feature>
<evidence type="ECO:0000256" key="1">
    <source>
        <dbReference type="SAM" id="MobiDB-lite"/>
    </source>
</evidence>
<reference evidence="2 3" key="1">
    <citation type="journal article" date="2015" name="Environ. Microbiol.">
        <title>Metagenome sequence of Elaphomyces granulatus from sporocarp tissue reveals Ascomycota ectomycorrhizal fingerprints of genome expansion and a Proteobacteria-rich microbiome.</title>
        <authorList>
            <person name="Quandt C.A."/>
            <person name="Kohler A."/>
            <person name="Hesse C.N."/>
            <person name="Sharpton T.J."/>
            <person name="Martin F."/>
            <person name="Spatafora J.W."/>
        </authorList>
    </citation>
    <scope>NUCLEOTIDE SEQUENCE [LARGE SCALE GENOMIC DNA]</scope>
    <source>
        <strain evidence="2 3">OSC145934</strain>
    </source>
</reference>
<dbReference type="AlphaFoldDB" id="A0A232M0J5"/>
<keyword evidence="3" id="KW-1185">Reference proteome</keyword>
<protein>
    <submittedName>
        <fullName evidence="2">Uncharacterized protein</fullName>
    </submittedName>
</protein>
<dbReference type="EMBL" id="NPHW01003239">
    <property type="protein sequence ID" value="OXV09919.1"/>
    <property type="molecule type" value="Genomic_DNA"/>
</dbReference>
<evidence type="ECO:0000313" key="2">
    <source>
        <dbReference type="EMBL" id="OXV09919.1"/>
    </source>
</evidence>
<organism evidence="2 3">
    <name type="scientific">Elaphomyces granulatus</name>
    <dbReference type="NCBI Taxonomy" id="519963"/>
    <lineage>
        <taxon>Eukaryota</taxon>
        <taxon>Fungi</taxon>
        <taxon>Dikarya</taxon>
        <taxon>Ascomycota</taxon>
        <taxon>Pezizomycotina</taxon>
        <taxon>Eurotiomycetes</taxon>
        <taxon>Eurotiomycetidae</taxon>
        <taxon>Eurotiales</taxon>
        <taxon>Elaphomycetaceae</taxon>
        <taxon>Elaphomyces</taxon>
    </lineage>
</organism>
<accession>A0A232M0J5</accession>
<sequence>MALVSMDALQCFNFISESLPSWMSRVSDLAVHTATKQAEFSEEYKKLTHTQTRRRKNSSCRSIRPGQGDGAERQQGPEKASVPQEKDLTDSTAKGANTRKRGTEQAPSIQSADGPQVIRTRHSVVVHYDGHTQRELEQVVRDIGSARNNIRKGKMTQLMKKPNLALDMFSKRISLREASRSIVASSDGVRPSVLASMGRSRNVQKESSFDFADKQLESAQSLCEAAAHQFLRSGDCSTELENIQQKFRLVLEAAESEVDRLREEKEREEKEREEKERGEKEREEKMREEKKLEKSEVEETPRSKSEKPIVVAEEKEEKPPELDMTTIEVDDASSEESISIDISAFRSTRFRG</sequence>
<comment type="caution">
    <text evidence="2">The sequence shown here is derived from an EMBL/GenBank/DDBJ whole genome shotgun (WGS) entry which is preliminary data.</text>
</comment>
<feature type="compositionally biased region" description="Basic and acidic residues" evidence="1">
    <location>
        <begin position="258"/>
        <end position="321"/>
    </location>
</feature>
<gene>
    <name evidence="2" type="ORF">Egran_02318</name>
</gene>
<feature type="compositionally biased region" description="Basic residues" evidence="1">
    <location>
        <begin position="47"/>
        <end position="58"/>
    </location>
</feature>
<proteinExistence type="predicted"/>
<dbReference type="Proteomes" id="UP000243515">
    <property type="component" value="Unassembled WGS sequence"/>
</dbReference>